<feature type="domain" description="Peptidoglycan binding-like" evidence="1">
    <location>
        <begin position="609"/>
        <end position="669"/>
    </location>
</feature>
<evidence type="ECO:0000313" key="3">
    <source>
        <dbReference type="Proteomes" id="UP000768567"/>
    </source>
</evidence>
<name>A0ABR9R583_9FIRM</name>
<feature type="domain" description="Peptidoglycan binding-like" evidence="1">
    <location>
        <begin position="797"/>
        <end position="857"/>
    </location>
</feature>
<evidence type="ECO:0000313" key="2">
    <source>
        <dbReference type="EMBL" id="MBE5038313.1"/>
    </source>
</evidence>
<dbReference type="Pfam" id="PF01471">
    <property type="entry name" value="PG_binding_1"/>
    <property type="match status" value="6"/>
</dbReference>
<dbReference type="InterPro" id="IPR036366">
    <property type="entry name" value="PGBDSf"/>
</dbReference>
<dbReference type="SUPFAM" id="SSF47090">
    <property type="entry name" value="PGBD-like"/>
    <property type="match status" value="6"/>
</dbReference>
<protein>
    <submittedName>
        <fullName evidence="2">Peptidoglycan-binding protein</fullName>
    </submittedName>
</protein>
<feature type="domain" description="Peptidoglycan binding-like" evidence="1">
    <location>
        <begin position="519"/>
        <end position="579"/>
    </location>
</feature>
<dbReference type="Proteomes" id="UP000768567">
    <property type="component" value="Unassembled WGS sequence"/>
</dbReference>
<dbReference type="Gene3D" id="1.10.101.10">
    <property type="entry name" value="PGBD-like superfamily/PGBD"/>
    <property type="match status" value="6"/>
</dbReference>
<feature type="domain" description="Peptidoglycan binding-like" evidence="1">
    <location>
        <begin position="725"/>
        <end position="758"/>
    </location>
</feature>
<dbReference type="RefSeq" id="WP_193502389.1">
    <property type="nucleotide sequence ID" value="NZ_JADCKC010000003.1"/>
</dbReference>
<keyword evidence="3" id="KW-1185">Reference proteome</keyword>
<sequence length="877" mass="93477">MPNGILRVYTTVAGQAAPLAGVTVTIWDESGSQRARIITDASGASGDILLEAPDRALSLDEANTTVRPYAVYRLTAALDGWRTRTIDGVQIFDGQAAVARLEFLPGDAALARVQEGTVEIPEHPLFVGGGSSAPAPEDNGTVPAVLSEVVIPRTITVHLGAPTSSARNVTVSFQDYIANVASSEVYPTWPEQALRANILAQISLALNRIYTEWYPSRGYSFNITGSPGYDQAYVDGRTVFDVMERLTAELFSTYVRRSGFAEPYFTEYCDGKSVTCAGMKQWGTVDRANEGKTALQILRYYYGSSIQLATSSNLASIPESYPGTPLRLGSTGTAVSVLQKQLSRIAKDYPGFGKPEVTGTFDAATESCVKAFQKYFSLTADGAVGRSTWYKISYIYVSVKRLAQLTSEGEEFDAVISAGAWPGVVLRRGSTGTPVEQVQFWLSGLAEFDSAIPTLTVDGNFGAGTERSVIAFQKSAGLTADGVVGEKTWNALYDAWVDVQSDMGGTAWPGTVLRVGSKGNSVRQVQFWLLLAAGNYSMLPSVTVDGSYGSATASAVSAFQSYFGLTADGAVGRLTWNKLNEVGIAVANDLVDLNVAPGQFVTTLRLGSSGTPVRAAQYYLRILSAYYPGQPSLTVDGVFGQGTQRAVIAWQQHAGLTADGVIGRLTWQSIYQNAMTMASSGSVATARTAPDFTATLAPGDSGTDVLWLSRTMQFLASWLDGIQPPDSQTLYFGDSLEASVKSAQQTFDLPESGVVDADDWATFNAAALALLSATPPAARPEPDGIWPGHALTKGSAGPAVLQVQRWLNILASVQVQALFVPETGVLDRDTETALQSYQIRTGLQPLGIVDDATWESLQAAAAPYERFLQGTASTEEG</sequence>
<accession>A0ABR9R583</accession>
<organism evidence="2 3">
    <name type="scientific">Gemmiger gallinarum</name>
    <dbReference type="NCBI Taxonomy" id="2779354"/>
    <lineage>
        <taxon>Bacteria</taxon>
        <taxon>Bacillati</taxon>
        <taxon>Bacillota</taxon>
        <taxon>Clostridia</taxon>
        <taxon>Eubacteriales</taxon>
        <taxon>Gemmiger</taxon>
    </lineage>
</organism>
<feature type="domain" description="Peptidoglycan binding-like" evidence="1">
    <location>
        <begin position="332"/>
        <end position="391"/>
    </location>
</feature>
<dbReference type="InterPro" id="IPR002477">
    <property type="entry name" value="Peptidoglycan-bd-like"/>
</dbReference>
<reference evidence="2 3" key="1">
    <citation type="submission" date="2020-10" db="EMBL/GenBank/DDBJ databases">
        <title>ChiBAC.</title>
        <authorList>
            <person name="Zenner C."/>
            <person name="Hitch T.C.A."/>
            <person name="Clavel T."/>
        </authorList>
    </citation>
    <scope>NUCLEOTIDE SEQUENCE [LARGE SCALE GENOMIC DNA]</scope>
    <source>
        <strain evidence="2 3">DSM 109015</strain>
    </source>
</reference>
<dbReference type="InterPro" id="IPR036365">
    <property type="entry name" value="PGBD-like_sf"/>
</dbReference>
<feature type="domain" description="Peptidoglycan binding-like" evidence="1">
    <location>
        <begin position="432"/>
        <end position="492"/>
    </location>
</feature>
<evidence type="ECO:0000259" key="1">
    <source>
        <dbReference type="Pfam" id="PF01471"/>
    </source>
</evidence>
<proteinExistence type="predicted"/>
<gene>
    <name evidence="2" type="ORF">INF35_11000</name>
</gene>
<dbReference type="EMBL" id="JADCKC010000003">
    <property type="protein sequence ID" value="MBE5038313.1"/>
    <property type="molecule type" value="Genomic_DNA"/>
</dbReference>
<comment type="caution">
    <text evidence="2">The sequence shown here is derived from an EMBL/GenBank/DDBJ whole genome shotgun (WGS) entry which is preliminary data.</text>
</comment>